<dbReference type="OrthoDB" id="9809746at2"/>
<organism evidence="1 2">
    <name type="scientific">Bacterioplanes sanyensis</name>
    <dbReference type="NCBI Taxonomy" id="1249553"/>
    <lineage>
        <taxon>Bacteria</taxon>
        <taxon>Pseudomonadati</taxon>
        <taxon>Pseudomonadota</taxon>
        <taxon>Gammaproteobacteria</taxon>
        <taxon>Oceanospirillales</taxon>
        <taxon>Oceanospirillaceae</taxon>
        <taxon>Bacterioplanes</taxon>
    </lineage>
</organism>
<dbReference type="Pfam" id="PF06934">
    <property type="entry name" value="CTI"/>
    <property type="match status" value="1"/>
</dbReference>
<dbReference type="EMBL" id="CP022530">
    <property type="protein sequence ID" value="ASP37907.1"/>
    <property type="molecule type" value="Genomic_DNA"/>
</dbReference>
<dbReference type="KEGG" id="bsan:CHH28_04100"/>
<protein>
    <submittedName>
        <fullName evidence="1">Uncharacterized protein</fullName>
    </submittedName>
</protein>
<sequence>MGVLDVCIQGQAATLMPEISYLLVERVMRDPQVFTLLRASGHSNLTGLLYEQANRLPEEDYLTIVPGILGAYSAAIYRVPEYHLSEFVNDIRSLSSESDYYDFASQYALRRTDHRFWHYSDTLHQWFRKNSLLNYGILDYARLENR</sequence>
<dbReference type="Proteomes" id="UP000202440">
    <property type="component" value="Chromosome"/>
</dbReference>
<dbReference type="RefSeq" id="WP_094059113.1">
    <property type="nucleotide sequence ID" value="NZ_CP022530.1"/>
</dbReference>
<dbReference type="AlphaFoldDB" id="A0A222FFR7"/>
<accession>A0A222FFR7</accession>
<dbReference type="InterPro" id="IPR010706">
    <property type="entry name" value="Fatty_acid_cis-trans_isomerase"/>
</dbReference>
<keyword evidence="2" id="KW-1185">Reference proteome</keyword>
<reference evidence="1 2" key="1">
    <citation type="submission" date="2017-07" db="EMBL/GenBank/DDBJ databases">
        <title>Annotated genome sequence of Bacterioplanes sanyensis isolated from Red Sea.</title>
        <authorList>
            <person name="Rehman Z.U."/>
        </authorList>
    </citation>
    <scope>NUCLEOTIDE SEQUENCE [LARGE SCALE GENOMIC DNA]</scope>
    <source>
        <strain evidence="1 2">NV9</strain>
    </source>
</reference>
<proteinExistence type="predicted"/>
<evidence type="ECO:0000313" key="1">
    <source>
        <dbReference type="EMBL" id="ASP37907.1"/>
    </source>
</evidence>
<evidence type="ECO:0000313" key="2">
    <source>
        <dbReference type="Proteomes" id="UP000202440"/>
    </source>
</evidence>
<gene>
    <name evidence="1" type="ORF">CHH28_04100</name>
</gene>
<name>A0A222FFR7_9GAMM</name>